<gene>
    <name evidence="1" type="ORF">SAMN05192529_1217</name>
</gene>
<proteinExistence type="predicted"/>
<accession>A0A1H4BG31</accession>
<name>A0A1H4BG31_9BACT</name>
<keyword evidence="2" id="KW-1185">Reference proteome</keyword>
<evidence type="ECO:0000313" key="1">
    <source>
        <dbReference type="EMBL" id="SEA46958.1"/>
    </source>
</evidence>
<dbReference type="OrthoDB" id="5918411at2"/>
<dbReference type="AlphaFoldDB" id="A0A1H4BG31"/>
<evidence type="ECO:0000313" key="2">
    <source>
        <dbReference type="Proteomes" id="UP000199041"/>
    </source>
</evidence>
<protein>
    <recommendedName>
        <fullName evidence="3">Nucleotidyltransferase</fullName>
    </recommendedName>
</protein>
<organism evidence="1 2">
    <name type="scientific">Arachidicoccus rhizosphaerae</name>
    <dbReference type="NCBI Taxonomy" id="551991"/>
    <lineage>
        <taxon>Bacteria</taxon>
        <taxon>Pseudomonadati</taxon>
        <taxon>Bacteroidota</taxon>
        <taxon>Chitinophagia</taxon>
        <taxon>Chitinophagales</taxon>
        <taxon>Chitinophagaceae</taxon>
        <taxon>Arachidicoccus</taxon>
    </lineage>
</organism>
<dbReference type="EMBL" id="FNQY01000021">
    <property type="protein sequence ID" value="SEA46958.1"/>
    <property type="molecule type" value="Genomic_DNA"/>
</dbReference>
<dbReference type="Gene3D" id="3.30.460.40">
    <property type="match status" value="1"/>
</dbReference>
<evidence type="ECO:0008006" key="3">
    <source>
        <dbReference type="Google" id="ProtNLM"/>
    </source>
</evidence>
<sequence length="284" mass="33008">MTTFKINLNQIRWDSNHCEMLDALERGFKNFGIDYYLVGAVARDIWLQAINDIKPSRTTKDIDLGVLINDKGKFELLRAYLVENENFIPTHDNAFALLWNDRIIIDLMPFGAIEDFDGSVTVTGTGFTNIDVPAFKEIYLSGLPKIELEDKHQFKCCTLPGIVILKLLAWEDRPEIRQTDLIDICEILNHYFEINDNEIWENHSDLFTDEDVELIQVSATVLGREIKKIINTNQNIYTRLQKLIRFNIKDSINSRMIRIMTQYFENSIETNCVILENLLRGIQE</sequence>
<dbReference type="Proteomes" id="UP000199041">
    <property type="component" value="Unassembled WGS sequence"/>
</dbReference>
<reference evidence="1 2" key="1">
    <citation type="submission" date="2016-10" db="EMBL/GenBank/DDBJ databases">
        <authorList>
            <person name="de Groot N.N."/>
        </authorList>
    </citation>
    <scope>NUCLEOTIDE SEQUENCE [LARGE SCALE GENOMIC DNA]</scope>
    <source>
        <strain evidence="1 2">Vu-144</strain>
    </source>
</reference>